<dbReference type="InterPro" id="IPR016192">
    <property type="entry name" value="APOBEC/CMP_deaminase_Zn-bd"/>
</dbReference>
<feature type="compositionally biased region" description="Basic residues" evidence="13">
    <location>
        <begin position="20"/>
        <end position="32"/>
    </location>
</feature>
<organism evidence="16 17">
    <name type="scientific">Trichostrongylus colubriformis</name>
    <name type="common">Black scour worm</name>
    <dbReference type="NCBI Taxonomy" id="6319"/>
    <lineage>
        <taxon>Eukaryota</taxon>
        <taxon>Metazoa</taxon>
        <taxon>Ecdysozoa</taxon>
        <taxon>Nematoda</taxon>
        <taxon>Chromadorea</taxon>
        <taxon>Rhabditida</taxon>
        <taxon>Rhabditina</taxon>
        <taxon>Rhabditomorpha</taxon>
        <taxon>Strongyloidea</taxon>
        <taxon>Trichostrongylidae</taxon>
        <taxon>Trichostrongylus</taxon>
    </lineage>
</organism>
<feature type="domain" description="RRM" evidence="14">
    <location>
        <begin position="410"/>
        <end position="495"/>
    </location>
</feature>
<evidence type="ECO:0000256" key="11">
    <source>
        <dbReference type="ARBA" id="ARBA00071625"/>
    </source>
</evidence>
<feature type="domain" description="RRM" evidence="14">
    <location>
        <begin position="59"/>
        <end position="137"/>
    </location>
</feature>
<dbReference type="Pfam" id="PF00076">
    <property type="entry name" value="RRM_1"/>
    <property type="match status" value="3"/>
</dbReference>
<dbReference type="CDD" id="cd01286">
    <property type="entry name" value="deoxycytidylate_deaminase"/>
    <property type="match status" value="1"/>
</dbReference>
<evidence type="ECO:0000256" key="2">
    <source>
        <dbReference type="ARBA" id="ARBA00006576"/>
    </source>
</evidence>
<evidence type="ECO:0000256" key="3">
    <source>
        <dbReference type="ARBA" id="ARBA00022723"/>
    </source>
</evidence>
<reference evidence="16 17" key="1">
    <citation type="submission" date="2019-10" db="EMBL/GenBank/DDBJ databases">
        <title>Assembly and Annotation for the nematode Trichostrongylus colubriformis.</title>
        <authorList>
            <person name="Martin J."/>
        </authorList>
    </citation>
    <scope>NUCLEOTIDE SEQUENCE [LARGE SCALE GENOMIC DNA]</scope>
    <source>
        <strain evidence="16">G859</strain>
        <tissue evidence="16">Whole worm</tissue>
    </source>
</reference>
<dbReference type="AlphaFoldDB" id="A0AAN8FSD7"/>
<dbReference type="GO" id="GO:0008270">
    <property type="term" value="F:zinc ion binding"/>
    <property type="evidence" value="ECO:0007669"/>
    <property type="project" value="InterPro"/>
</dbReference>
<dbReference type="SUPFAM" id="SSF53927">
    <property type="entry name" value="Cytidine deaminase-like"/>
    <property type="match status" value="1"/>
</dbReference>
<evidence type="ECO:0000256" key="5">
    <source>
        <dbReference type="ARBA" id="ARBA00022801"/>
    </source>
</evidence>
<comment type="caution">
    <text evidence="16">The sequence shown here is derived from an EMBL/GenBank/DDBJ whole genome shotgun (WGS) entry which is preliminary data.</text>
</comment>
<evidence type="ECO:0000259" key="15">
    <source>
        <dbReference type="PROSITE" id="PS51747"/>
    </source>
</evidence>
<keyword evidence="17" id="KW-1185">Reference proteome</keyword>
<evidence type="ECO:0000256" key="13">
    <source>
        <dbReference type="SAM" id="MobiDB-lite"/>
    </source>
</evidence>
<comment type="function">
    <text evidence="7">Supplies the nucleotide substrate for thymidylate synthetase.</text>
</comment>
<evidence type="ECO:0000256" key="1">
    <source>
        <dbReference type="ARBA" id="ARBA00001947"/>
    </source>
</evidence>
<feature type="compositionally biased region" description="Basic and acidic residues" evidence="13">
    <location>
        <begin position="34"/>
        <end position="51"/>
    </location>
</feature>
<dbReference type="PROSITE" id="PS51747">
    <property type="entry name" value="CYT_DCMP_DEAMINASES_2"/>
    <property type="match status" value="1"/>
</dbReference>
<dbReference type="GO" id="GO:0009165">
    <property type="term" value="P:nucleotide biosynthetic process"/>
    <property type="evidence" value="ECO:0007669"/>
    <property type="project" value="UniProtKB-KW"/>
</dbReference>
<evidence type="ECO:0000259" key="14">
    <source>
        <dbReference type="PROSITE" id="PS50102"/>
    </source>
</evidence>
<evidence type="ECO:0000256" key="6">
    <source>
        <dbReference type="ARBA" id="ARBA00022833"/>
    </source>
</evidence>
<dbReference type="GO" id="GO:0005737">
    <property type="term" value="C:cytoplasm"/>
    <property type="evidence" value="ECO:0007669"/>
    <property type="project" value="TreeGrafter"/>
</dbReference>
<sequence length="658" mass="72366">MDFVHLTQMSRGGRADNGAMKKRRSERSRSRSPLKGDPKRIAGGRDGDRRGGVGSMGERMVFITNLAYEVRWVELKDILREHGGEVVFVELLEDRNGHPKGNAIAEFKTKEGAANCIKNLDGFEIRKRKIITKPIRDPVAFLRKVQEETGVDYLAKCGGNALARGRDDRPTRTGSYDLFGLSPEFLRQHNIEPPLCDRVFIANLSFNVGTGRIYDIFGLAGNIVWMDLHMDKEGKSKGVCILQFSHPIEAVQAISMFHGQKLYDRVLVVKMDRYEKSEPPREGALPRGLEAIGAGLGANGAPLTDVASVVASLRGDSGIAAAPIAPFSSFGLNSGVLSNNAAFQSSPYSVTPHIANGQIFGGLGGGVGSFSSLGGFDARRDDSFIGADSRRGELPKLSDEQFGMNYNVSRVVIIRNLPPDYTWQIVRDRVQQFGDAESVDMIAPGVARVRFALIQDAERCLMESNSSTRTGLAHIESDNSIIDGVKDVMIREGEPGSSKRKDYLSWENYFMAIAKLASMRSKDPTTQVGCAIVNRENKVIGTGYNGFPVGISDDDLPWGKNSNNPEENKYAYVVHAEVNAIINKSMNNIEGCTMYTTMLPCNECAKMIIQSHISEVVFLQDRPVGKWQYDAARKMFALAGIKCRQFSTNIESITIKLS</sequence>
<dbReference type="EMBL" id="WIXE01007885">
    <property type="protein sequence ID" value="KAK5979887.1"/>
    <property type="molecule type" value="Genomic_DNA"/>
</dbReference>
<keyword evidence="3" id="KW-0479">Metal-binding</keyword>
<dbReference type="InterPro" id="IPR012677">
    <property type="entry name" value="Nucleotide-bd_a/b_plait_sf"/>
</dbReference>
<dbReference type="InterPro" id="IPR016193">
    <property type="entry name" value="Cytidine_deaminase-like"/>
</dbReference>
<dbReference type="FunFam" id="3.40.140.10:FF:000021">
    <property type="entry name" value="Deoxycytidylate deaminase"/>
    <property type="match status" value="1"/>
</dbReference>
<feature type="domain" description="CMP/dCMP-type deaminase" evidence="15">
    <location>
        <begin position="505"/>
        <end position="635"/>
    </location>
</feature>
<evidence type="ECO:0000256" key="7">
    <source>
        <dbReference type="ARBA" id="ARBA00037036"/>
    </source>
</evidence>
<dbReference type="GO" id="GO:0004132">
    <property type="term" value="F:dCMP deaminase activity"/>
    <property type="evidence" value="ECO:0007669"/>
    <property type="project" value="UniProtKB-EC"/>
</dbReference>
<dbReference type="Gene3D" id="3.40.140.10">
    <property type="entry name" value="Cytidine Deaminase, domain 2"/>
    <property type="match status" value="1"/>
</dbReference>
<dbReference type="PANTHER" id="PTHR11086:SF18">
    <property type="entry name" value="DEOXYCYTIDYLATE DEAMINASE"/>
    <property type="match status" value="1"/>
</dbReference>
<evidence type="ECO:0000313" key="16">
    <source>
        <dbReference type="EMBL" id="KAK5979887.1"/>
    </source>
</evidence>
<dbReference type="PROSITE" id="PS00903">
    <property type="entry name" value="CYT_DCMP_DEAMINASES_1"/>
    <property type="match status" value="1"/>
</dbReference>
<protein>
    <recommendedName>
        <fullName evidence="11">Probable deoxycytidylate deaminase</fullName>
        <ecNumber evidence="8">3.5.4.12</ecNumber>
    </recommendedName>
    <alternativeName>
        <fullName evidence="9">dCMP deaminase</fullName>
    </alternativeName>
</protein>
<dbReference type="SUPFAM" id="SSF54928">
    <property type="entry name" value="RNA-binding domain, RBD"/>
    <property type="match status" value="2"/>
</dbReference>
<keyword evidence="5" id="KW-0378">Hydrolase</keyword>
<keyword evidence="4" id="KW-0545">Nucleotide biosynthesis</keyword>
<dbReference type="InterPro" id="IPR002125">
    <property type="entry name" value="CMP_dCMP_dom"/>
</dbReference>
<evidence type="ECO:0000256" key="8">
    <source>
        <dbReference type="ARBA" id="ARBA00038938"/>
    </source>
</evidence>
<comment type="catalytic activity">
    <reaction evidence="10">
        <text>dCMP + H2O + H(+) = dUMP + NH4(+)</text>
        <dbReference type="Rhea" id="RHEA:22924"/>
        <dbReference type="ChEBI" id="CHEBI:15377"/>
        <dbReference type="ChEBI" id="CHEBI:15378"/>
        <dbReference type="ChEBI" id="CHEBI:28938"/>
        <dbReference type="ChEBI" id="CHEBI:57566"/>
        <dbReference type="ChEBI" id="CHEBI:246422"/>
        <dbReference type="EC" id="3.5.4.12"/>
    </reaction>
</comment>
<dbReference type="Gene3D" id="3.30.70.330">
    <property type="match status" value="3"/>
</dbReference>
<evidence type="ECO:0000256" key="9">
    <source>
        <dbReference type="ARBA" id="ARBA00041763"/>
    </source>
</evidence>
<keyword evidence="12" id="KW-0694">RNA-binding</keyword>
<dbReference type="InterPro" id="IPR035105">
    <property type="entry name" value="Deoxycytidylate_deaminase_dom"/>
</dbReference>
<keyword evidence="6" id="KW-0862">Zinc</keyword>
<evidence type="ECO:0000256" key="12">
    <source>
        <dbReference type="PROSITE-ProRule" id="PRU00176"/>
    </source>
</evidence>
<dbReference type="EC" id="3.5.4.12" evidence="8"/>
<evidence type="ECO:0000313" key="17">
    <source>
        <dbReference type="Proteomes" id="UP001331761"/>
    </source>
</evidence>
<dbReference type="PROSITE" id="PS50102">
    <property type="entry name" value="RRM"/>
    <property type="match status" value="3"/>
</dbReference>
<dbReference type="SMART" id="SM00360">
    <property type="entry name" value="RRM"/>
    <property type="match status" value="3"/>
</dbReference>
<dbReference type="InterPro" id="IPR035979">
    <property type="entry name" value="RBD_domain_sf"/>
</dbReference>
<dbReference type="CDD" id="cd00590">
    <property type="entry name" value="RRM_SF"/>
    <property type="match status" value="1"/>
</dbReference>
<name>A0AAN8FSD7_TRICO</name>
<proteinExistence type="inferred from homology"/>
<gene>
    <name evidence="16" type="ORF">GCK32_004365</name>
</gene>
<dbReference type="GO" id="GO:0003723">
    <property type="term" value="F:RNA binding"/>
    <property type="evidence" value="ECO:0007669"/>
    <property type="project" value="UniProtKB-UniRule"/>
</dbReference>
<evidence type="ECO:0000256" key="4">
    <source>
        <dbReference type="ARBA" id="ARBA00022727"/>
    </source>
</evidence>
<feature type="region of interest" description="Disordered" evidence="13">
    <location>
        <begin position="1"/>
        <end position="54"/>
    </location>
</feature>
<dbReference type="PANTHER" id="PTHR11086">
    <property type="entry name" value="DEOXYCYTIDYLATE DEAMINASE-RELATED"/>
    <property type="match status" value="1"/>
</dbReference>
<comment type="similarity">
    <text evidence="2">Belongs to the cytidine and deoxycytidylate deaminase family.</text>
</comment>
<dbReference type="Proteomes" id="UP001331761">
    <property type="component" value="Unassembled WGS sequence"/>
</dbReference>
<evidence type="ECO:0000256" key="10">
    <source>
        <dbReference type="ARBA" id="ARBA00052978"/>
    </source>
</evidence>
<accession>A0AAN8FSD7</accession>
<dbReference type="Pfam" id="PF00383">
    <property type="entry name" value="dCMP_cyt_deam_1"/>
    <property type="match status" value="1"/>
</dbReference>
<feature type="domain" description="RRM" evidence="14">
    <location>
        <begin position="197"/>
        <end position="274"/>
    </location>
</feature>
<dbReference type="InterPro" id="IPR000504">
    <property type="entry name" value="RRM_dom"/>
</dbReference>
<comment type="cofactor">
    <cofactor evidence="1">
        <name>Zn(2+)</name>
        <dbReference type="ChEBI" id="CHEBI:29105"/>
    </cofactor>
</comment>
<dbReference type="InterPro" id="IPR015517">
    <property type="entry name" value="dCMP_deaminase-rel"/>
</dbReference>